<dbReference type="RefSeq" id="WP_145771954.1">
    <property type="nucleotide sequence ID" value="NZ_LR778301.1"/>
</dbReference>
<evidence type="ECO:0000256" key="1">
    <source>
        <dbReference type="ARBA" id="ARBA00004429"/>
    </source>
</evidence>
<dbReference type="InterPro" id="IPR018076">
    <property type="entry name" value="T2SS_GspF_dom"/>
</dbReference>
<proteinExistence type="inferred from homology"/>
<dbReference type="PRINTS" id="PR00812">
    <property type="entry name" value="BCTERIALGSPF"/>
</dbReference>
<name>A0A6S6XXS7_9PROT</name>
<organism evidence="9 10">
    <name type="scientific">Denitratisoma oestradiolicum</name>
    <dbReference type="NCBI Taxonomy" id="311182"/>
    <lineage>
        <taxon>Bacteria</taxon>
        <taxon>Pseudomonadati</taxon>
        <taxon>Pseudomonadota</taxon>
        <taxon>Betaproteobacteria</taxon>
        <taxon>Nitrosomonadales</taxon>
        <taxon>Sterolibacteriaceae</taxon>
        <taxon>Denitratisoma</taxon>
    </lineage>
</organism>
<dbReference type="Gene3D" id="1.20.81.30">
    <property type="entry name" value="Type II secretion system (T2SS), domain F"/>
    <property type="match status" value="2"/>
</dbReference>
<dbReference type="NCBIfam" id="TIGR02120">
    <property type="entry name" value="GspF"/>
    <property type="match status" value="1"/>
</dbReference>
<dbReference type="GO" id="GO:0015628">
    <property type="term" value="P:protein secretion by the type II secretion system"/>
    <property type="evidence" value="ECO:0007669"/>
    <property type="project" value="InterPro"/>
</dbReference>
<accession>A0A6S6XXS7</accession>
<evidence type="ECO:0000256" key="6">
    <source>
        <dbReference type="ARBA" id="ARBA00022989"/>
    </source>
</evidence>
<dbReference type="PANTHER" id="PTHR30012:SF0">
    <property type="entry name" value="TYPE II SECRETION SYSTEM PROTEIN F-RELATED"/>
    <property type="match status" value="1"/>
</dbReference>
<evidence type="ECO:0000259" key="8">
    <source>
        <dbReference type="Pfam" id="PF00482"/>
    </source>
</evidence>
<keyword evidence="3" id="KW-1003">Cell membrane</keyword>
<reference evidence="9 10" key="1">
    <citation type="submission" date="2020-03" db="EMBL/GenBank/DDBJ databases">
        <authorList>
            <consortium name="Genoscope - CEA"/>
            <person name="William W."/>
        </authorList>
    </citation>
    <scope>NUCLEOTIDE SEQUENCE [LARGE SCALE GENOMIC DNA]</scope>
    <source>
        <strain evidence="10">DSM 16959</strain>
    </source>
</reference>
<evidence type="ECO:0000256" key="4">
    <source>
        <dbReference type="ARBA" id="ARBA00022519"/>
    </source>
</evidence>
<dbReference type="AlphaFoldDB" id="A0A6S6XXS7"/>
<gene>
    <name evidence="9" type="primary">xcpS</name>
    <name evidence="9" type="ORF">DENOEST_3685</name>
</gene>
<evidence type="ECO:0000256" key="7">
    <source>
        <dbReference type="ARBA" id="ARBA00023136"/>
    </source>
</evidence>
<evidence type="ECO:0000256" key="3">
    <source>
        <dbReference type="ARBA" id="ARBA00022475"/>
    </source>
</evidence>
<evidence type="ECO:0000256" key="5">
    <source>
        <dbReference type="ARBA" id="ARBA00022692"/>
    </source>
</evidence>
<sequence length="400" mass="42579">MQAFRYKALDTAGHARQGTLEAENPRSAREALRQRSLTPLRLDAFNNSGSQGPARILSATLLADLTRQLAVLLDAGLTVEGALSVLMDQSDKPKVRERITNLRAEVLAGHSLAAALARYPRDFPPVYGALVRAGEQAGALPRVMSRLADDLERAAALRHQVLSASLYPALVSIVALAVVGALLAYVVPQVVAAFAHARQTLPLLTRALIATSSASRSLGPFLLLLLIVSGLAAPRFLAARPALAETLERRLLALPGLGRLLLALATSRIASTLGLLVDGGVPLVEALSIAARASRWRPLSQAVEQAARMVREGVPLSRALSETRTFPPVLSRLVESGEASGELPALLLRAAQQQESEARRRLSLLTALLEPALILTMGGVVLLIVIAIMLPVIEMNQLVH</sequence>
<dbReference type="InterPro" id="IPR042094">
    <property type="entry name" value="T2SS_GspF_sf"/>
</dbReference>
<keyword evidence="10" id="KW-1185">Reference proteome</keyword>
<comment type="subcellular location">
    <subcellularLocation>
        <location evidence="1">Cell inner membrane</location>
        <topology evidence="1">Multi-pass membrane protein</topology>
    </subcellularLocation>
</comment>
<evidence type="ECO:0000256" key="2">
    <source>
        <dbReference type="ARBA" id="ARBA00005745"/>
    </source>
</evidence>
<dbReference type="InterPro" id="IPR011850">
    <property type="entry name" value="T2SS_GspF"/>
</dbReference>
<keyword evidence="5" id="KW-0812">Transmembrane</keyword>
<dbReference type="PANTHER" id="PTHR30012">
    <property type="entry name" value="GENERAL SECRETION PATHWAY PROTEIN"/>
    <property type="match status" value="1"/>
</dbReference>
<comment type="similarity">
    <text evidence="2">Belongs to the GSP F family.</text>
</comment>
<dbReference type="Pfam" id="PF00482">
    <property type="entry name" value="T2SSF"/>
    <property type="match status" value="2"/>
</dbReference>
<keyword evidence="6" id="KW-1133">Transmembrane helix</keyword>
<dbReference type="InterPro" id="IPR003004">
    <property type="entry name" value="GspF/PilC"/>
</dbReference>
<feature type="domain" description="Type II secretion system protein GspF" evidence="8">
    <location>
        <begin position="271"/>
        <end position="391"/>
    </location>
</feature>
<keyword evidence="7" id="KW-0472">Membrane</keyword>
<dbReference type="FunFam" id="1.20.81.30:FF:000001">
    <property type="entry name" value="Type II secretion system protein F"/>
    <property type="match status" value="2"/>
</dbReference>
<dbReference type="GO" id="GO:0005886">
    <property type="term" value="C:plasma membrane"/>
    <property type="evidence" value="ECO:0007669"/>
    <property type="project" value="UniProtKB-SubCell"/>
</dbReference>
<dbReference type="GO" id="GO:0015627">
    <property type="term" value="C:type II protein secretion system complex"/>
    <property type="evidence" value="ECO:0007669"/>
    <property type="project" value="InterPro"/>
</dbReference>
<evidence type="ECO:0000313" key="10">
    <source>
        <dbReference type="Proteomes" id="UP000515733"/>
    </source>
</evidence>
<dbReference type="EMBL" id="LR778301">
    <property type="protein sequence ID" value="CAB1370839.1"/>
    <property type="molecule type" value="Genomic_DNA"/>
</dbReference>
<keyword evidence="4" id="KW-0997">Cell inner membrane</keyword>
<feature type="domain" description="Type II secretion system protein GspF" evidence="8">
    <location>
        <begin position="66"/>
        <end position="188"/>
    </location>
</feature>
<dbReference type="Proteomes" id="UP000515733">
    <property type="component" value="Chromosome"/>
</dbReference>
<dbReference type="KEGG" id="doe:DENOEST_3685"/>
<dbReference type="OrthoDB" id="9805682at2"/>
<protein>
    <submittedName>
        <fullName evidence="9">Type II secretion system protein F</fullName>
    </submittedName>
</protein>
<evidence type="ECO:0000313" key="9">
    <source>
        <dbReference type="EMBL" id="CAB1370839.1"/>
    </source>
</evidence>